<evidence type="ECO:0000256" key="1">
    <source>
        <dbReference type="SAM" id="MobiDB-lite"/>
    </source>
</evidence>
<evidence type="ECO:0000313" key="2">
    <source>
        <dbReference type="EMBL" id="OSY54272.1"/>
    </source>
</evidence>
<name>A0A1Y2P372_STRFR</name>
<reference evidence="2 3" key="1">
    <citation type="submission" date="2016-09" db="EMBL/GenBank/DDBJ databases">
        <title>Streptomyces fradiae DSM40063, a candidate organism with high potential of specific P450 cytochromes.</title>
        <authorList>
            <person name="Grumaz C."/>
            <person name="Vainshtein Y."/>
            <person name="Kirstahler P."/>
            <person name="Sohn K."/>
        </authorList>
    </citation>
    <scope>NUCLEOTIDE SEQUENCE [LARGE SCALE GENOMIC DNA]</scope>
    <source>
        <strain evidence="2 3">DSM 40063</strain>
    </source>
</reference>
<feature type="compositionally biased region" description="Low complexity" evidence="1">
    <location>
        <begin position="9"/>
        <end position="26"/>
    </location>
</feature>
<feature type="region of interest" description="Disordered" evidence="1">
    <location>
        <begin position="1"/>
        <end position="27"/>
    </location>
</feature>
<evidence type="ECO:0000313" key="3">
    <source>
        <dbReference type="Proteomes" id="UP000194318"/>
    </source>
</evidence>
<sequence length="64" mass="6727">MAAIRPAPMSSMVSRSSRRQYSVGSSPPYIPGCEGIGGVRCRTPGIIGPKPRWNMGMPVTAAPP</sequence>
<protein>
    <submittedName>
        <fullName evidence="2">Uncharacterized protein</fullName>
    </submittedName>
</protein>
<comment type="caution">
    <text evidence="2">The sequence shown here is derived from an EMBL/GenBank/DDBJ whole genome shotgun (WGS) entry which is preliminary data.</text>
</comment>
<gene>
    <name evidence="2" type="ORF">BG846_00059</name>
</gene>
<dbReference type="EMBL" id="MIFZ01000007">
    <property type="protein sequence ID" value="OSY54272.1"/>
    <property type="molecule type" value="Genomic_DNA"/>
</dbReference>
<accession>A0A1Y2P372</accession>
<dbReference type="AlphaFoldDB" id="A0A1Y2P372"/>
<proteinExistence type="predicted"/>
<organism evidence="2 3">
    <name type="scientific">Streptomyces fradiae ATCC 10745 = DSM 40063</name>
    <dbReference type="NCBI Taxonomy" id="1319510"/>
    <lineage>
        <taxon>Bacteria</taxon>
        <taxon>Bacillati</taxon>
        <taxon>Actinomycetota</taxon>
        <taxon>Actinomycetes</taxon>
        <taxon>Kitasatosporales</taxon>
        <taxon>Streptomycetaceae</taxon>
        <taxon>Streptomyces</taxon>
    </lineage>
</organism>
<dbReference type="Proteomes" id="UP000194318">
    <property type="component" value="Unassembled WGS sequence"/>
</dbReference>